<proteinExistence type="predicted"/>
<organism evidence="2 3">
    <name type="scientific">Colletotrichum chrysophilum</name>
    <dbReference type="NCBI Taxonomy" id="1836956"/>
    <lineage>
        <taxon>Eukaryota</taxon>
        <taxon>Fungi</taxon>
        <taxon>Dikarya</taxon>
        <taxon>Ascomycota</taxon>
        <taxon>Pezizomycotina</taxon>
        <taxon>Sordariomycetes</taxon>
        <taxon>Hypocreomycetidae</taxon>
        <taxon>Glomerellales</taxon>
        <taxon>Glomerellaceae</taxon>
        <taxon>Colletotrichum</taxon>
        <taxon>Colletotrichum gloeosporioides species complex</taxon>
    </lineage>
</organism>
<evidence type="ECO:0000313" key="2">
    <source>
        <dbReference type="EMBL" id="KAK1849238.1"/>
    </source>
</evidence>
<evidence type="ECO:0000256" key="1">
    <source>
        <dbReference type="SAM" id="MobiDB-lite"/>
    </source>
</evidence>
<comment type="caution">
    <text evidence="2">The sequence shown here is derived from an EMBL/GenBank/DDBJ whole genome shotgun (WGS) entry which is preliminary data.</text>
</comment>
<dbReference type="EMBL" id="JAQOWY010000149">
    <property type="protein sequence ID" value="KAK1849238.1"/>
    <property type="molecule type" value="Genomic_DNA"/>
</dbReference>
<dbReference type="AlphaFoldDB" id="A0AAD9AJP6"/>
<feature type="compositionally biased region" description="Basic and acidic residues" evidence="1">
    <location>
        <begin position="52"/>
        <end position="67"/>
    </location>
</feature>
<gene>
    <name evidence="2" type="ORF">CCHR01_08151</name>
</gene>
<evidence type="ECO:0000313" key="3">
    <source>
        <dbReference type="Proteomes" id="UP001243330"/>
    </source>
</evidence>
<dbReference type="Proteomes" id="UP001243330">
    <property type="component" value="Unassembled WGS sequence"/>
</dbReference>
<accession>A0AAD9AJP6</accession>
<reference evidence="2" key="1">
    <citation type="submission" date="2023-01" db="EMBL/GenBank/DDBJ databases">
        <title>Colletotrichum chrysophilum M932 genome sequence.</title>
        <authorList>
            <person name="Baroncelli R."/>
        </authorList>
    </citation>
    <scope>NUCLEOTIDE SEQUENCE</scope>
    <source>
        <strain evidence="2">M932</strain>
    </source>
</reference>
<sequence length="107" mass="11783">MKRRSPSGPSRRGGLTTRRLGMGILGCVLHDSGGPRCWELTSIRGQGSEVRGSLDVEPLDKDPDSGGRRRWARPMRQGQFEGSGQVDRCRHVVASWSCLSRKFLGCS</sequence>
<keyword evidence="3" id="KW-1185">Reference proteome</keyword>
<protein>
    <submittedName>
        <fullName evidence="2">Uncharacterized protein</fullName>
    </submittedName>
</protein>
<feature type="region of interest" description="Disordered" evidence="1">
    <location>
        <begin position="49"/>
        <end position="83"/>
    </location>
</feature>
<name>A0AAD9AJP6_9PEZI</name>